<dbReference type="EMBL" id="CP011213">
    <property type="protein sequence ID" value="AKM82178.1"/>
    <property type="molecule type" value="Genomic_DNA"/>
</dbReference>
<reference evidence="1 2" key="1">
    <citation type="journal article" date="2015" name="Nature">
        <title>rRNA introns, odd ribosomes, and small enigmatic genomes across a large radiation of phyla.</title>
        <authorList>
            <person name="Brown C.T."/>
            <person name="Hug L.A."/>
            <person name="Thomas B.C."/>
            <person name="Sharon I."/>
            <person name="Castelle C.J."/>
            <person name="Singh A."/>
            <person name="Wilkins M.J."/>
            <person name="Williams K.H."/>
            <person name="Banfield J.F."/>
        </authorList>
    </citation>
    <scope>NUCLEOTIDE SEQUENCE [LARGE SCALE GENOMIC DNA]</scope>
</reference>
<evidence type="ECO:0000313" key="2">
    <source>
        <dbReference type="Proteomes" id="UP000035648"/>
    </source>
</evidence>
<protein>
    <submittedName>
        <fullName evidence="1">Uncharacterized protein</fullName>
    </submittedName>
</protein>
<dbReference type="AlphaFoldDB" id="A0A0G4B416"/>
<dbReference type="Proteomes" id="UP000035648">
    <property type="component" value="Chromosome"/>
</dbReference>
<dbReference type="STRING" id="1618337.UT28_C0001G0369"/>
<proteinExistence type="predicted"/>
<organism evidence="1 2">
    <name type="scientific">Berkelbacteria bacterium GW2011_GWE1_39_12</name>
    <dbReference type="NCBI Taxonomy" id="1618337"/>
    <lineage>
        <taxon>Bacteria</taxon>
        <taxon>Candidatus Berkelbacteria</taxon>
    </lineage>
</organism>
<accession>A0A0G4B416</accession>
<evidence type="ECO:0000313" key="1">
    <source>
        <dbReference type="EMBL" id="AKM82178.1"/>
    </source>
</evidence>
<sequence length="346" mass="40010">MSELYPMPQFSYEQVINVERKPEHCAVDHDQLVLETDLAQEELDNFFGTQIEDYRGDRNKIAAKMNEAAVDEVVYLQEGSPTELTQLEKDIPEACWKMGEIFNKVFKRRELDKAFAKAKDNHDSVEMDKISLEVDHLNIYSAEWQNQLVKMMFILEQTEEGKSFLQFYWEKFDELGQEILGNDPEEFKAIKNGALGLKASMEIFESQGWEAYMAFPEQDAIQKIDLWVKKGNNMLAVQIKSRASMMYLSGTKVDRYENPNGYSRDEAKEIRQRNLLLTSAREYDKLWRLKNPDLQVRAYWMLVSTSEVMYDQDPNTGKLFLPPDFTASKFAVELAALEGGPNGQAV</sequence>
<dbReference type="KEGG" id="bbgw:UT28_C0001G0369"/>
<gene>
    <name evidence="1" type="ORF">UT28_C0001G0369</name>
</gene>
<name>A0A0G4B416_9BACT</name>